<evidence type="ECO:0000313" key="2">
    <source>
        <dbReference type="EMBL" id="KAL2850608.1"/>
    </source>
</evidence>
<gene>
    <name evidence="2" type="ORF">BJY01DRAFT_209924</name>
</gene>
<evidence type="ECO:0008006" key="4">
    <source>
        <dbReference type="Google" id="ProtNLM"/>
    </source>
</evidence>
<reference evidence="2 3" key="1">
    <citation type="submission" date="2024-07" db="EMBL/GenBank/DDBJ databases">
        <title>Section-level genome sequencing and comparative genomics of Aspergillus sections Usti and Cavernicolus.</title>
        <authorList>
            <consortium name="Lawrence Berkeley National Laboratory"/>
            <person name="Nybo J.L."/>
            <person name="Vesth T.C."/>
            <person name="Theobald S."/>
            <person name="Frisvad J.C."/>
            <person name="Larsen T.O."/>
            <person name="Kjaerboelling I."/>
            <person name="Rothschild-Mancinelli K."/>
            <person name="Lyhne E.K."/>
            <person name="Kogle M.E."/>
            <person name="Barry K."/>
            <person name="Clum A."/>
            <person name="Na H."/>
            <person name="Ledsgaard L."/>
            <person name="Lin J."/>
            <person name="Lipzen A."/>
            <person name="Kuo A."/>
            <person name="Riley R."/>
            <person name="Mondo S."/>
            <person name="Labutti K."/>
            <person name="Haridas S."/>
            <person name="Pangalinan J."/>
            <person name="Salamov A.A."/>
            <person name="Simmons B.A."/>
            <person name="Magnuson J.K."/>
            <person name="Chen J."/>
            <person name="Drula E."/>
            <person name="Henrissat B."/>
            <person name="Wiebenga A."/>
            <person name="Lubbers R.J."/>
            <person name="Gomes A.C."/>
            <person name="Makela M.R."/>
            <person name="Stajich J."/>
            <person name="Grigoriev I.V."/>
            <person name="Mortensen U.H."/>
            <person name="De Vries R.P."/>
            <person name="Baker S.E."/>
            <person name="Andersen M.R."/>
        </authorList>
    </citation>
    <scope>NUCLEOTIDE SEQUENCE [LARGE SCALE GENOMIC DNA]</scope>
    <source>
        <strain evidence="2 3">CBS 123904</strain>
    </source>
</reference>
<accession>A0ABR4KEC8</accession>
<protein>
    <recommendedName>
        <fullName evidence="4">AA1-like domain-containing protein</fullName>
    </recommendedName>
</protein>
<keyword evidence="1" id="KW-0732">Signal</keyword>
<name>A0ABR4KEC8_9EURO</name>
<feature type="chain" id="PRO_5047326107" description="AA1-like domain-containing protein" evidence="1">
    <location>
        <begin position="24"/>
        <end position="152"/>
    </location>
</feature>
<feature type="signal peptide" evidence="1">
    <location>
        <begin position="1"/>
        <end position="23"/>
    </location>
</feature>
<evidence type="ECO:0000313" key="3">
    <source>
        <dbReference type="Proteomes" id="UP001610446"/>
    </source>
</evidence>
<sequence length="152" mass="16369">MHLSSSFLSAFLAILSATTTTSATPHSLPKTAVRLAADPTNPALTWHVSNFDIGCSPGGCVYSFNIAGTASANTPGFNTTCNGTSVQDDYVACKDNAVLAQIEPAQYPNWTVKAQHQWRETEWSHYYAFGERNVTEALKTFTITVGEVYGVA</sequence>
<dbReference type="EMBL" id="JBFXLU010000036">
    <property type="protein sequence ID" value="KAL2850608.1"/>
    <property type="molecule type" value="Genomic_DNA"/>
</dbReference>
<comment type="caution">
    <text evidence="2">The sequence shown here is derived from an EMBL/GenBank/DDBJ whole genome shotgun (WGS) entry which is preliminary data.</text>
</comment>
<evidence type="ECO:0000256" key="1">
    <source>
        <dbReference type="SAM" id="SignalP"/>
    </source>
</evidence>
<keyword evidence="3" id="KW-1185">Reference proteome</keyword>
<dbReference type="Proteomes" id="UP001610446">
    <property type="component" value="Unassembled WGS sequence"/>
</dbReference>
<proteinExistence type="predicted"/>
<organism evidence="2 3">
    <name type="scientific">Aspergillus pseudoustus</name>
    <dbReference type="NCBI Taxonomy" id="1810923"/>
    <lineage>
        <taxon>Eukaryota</taxon>
        <taxon>Fungi</taxon>
        <taxon>Dikarya</taxon>
        <taxon>Ascomycota</taxon>
        <taxon>Pezizomycotina</taxon>
        <taxon>Eurotiomycetes</taxon>
        <taxon>Eurotiomycetidae</taxon>
        <taxon>Eurotiales</taxon>
        <taxon>Aspergillaceae</taxon>
        <taxon>Aspergillus</taxon>
        <taxon>Aspergillus subgen. Nidulantes</taxon>
    </lineage>
</organism>